<feature type="transmembrane region" description="Helical" evidence="1">
    <location>
        <begin position="80"/>
        <end position="97"/>
    </location>
</feature>
<dbReference type="Proteomes" id="UP000680866">
    <property type="component" value="Chromosome"/>
</dbReference>
<feature type="transmembrane region" description="Helical" evidence="1">
    <location>
        <begin position="51"/>
        <end position="68"/>
    </location>
</feature>
<dbReference type="EMBL" id="AP023359">
    <property type="protein sequence ID" value="BCJ65103.1"/>
    <property type="molecule type" value="Genomic_DNA"/>
</dbReference>
<evidence type="ECO:0000313" key="2">
    <source>
        <dbReference type="EMBL" id="BCJ65103.1"/>
    </source>
</evidence>
<organism evidence="2 3">
    <name type="scientific">Polymorphospora rubra</name>
    <dbReference type="NCBI Taxonomy" id="338584"/>
    <lineage>
        <taxon>Bacteria</taxon>
        <taxon>Bacillati</taxon>
        <taxon>Actinomycetota</taxon>
        <taxon>Actinomycetes</taxon>
        <taxon>Micromonosporales</taxon>
        <taxon>Micromonosporaceae</taxon>
        <taxon>Polymorphospora</taxon>
    </lineage>
</organism>
<feature type="transmembrane region" description="Helical" evidence="1">
    <location>
        <begin position="117"/>
        <end position="136"/>
    </location>
</feature>
<keyword evidence="1" id="KW-0472">Membrane</keyword>
<evidence type="ECO:0000313" key="3">
    <source>
        <dbReference type="Proteomes" id="UP000680866"/>
    </source>
</evidence>
<dbReference type="KEGG" id="pry:Prubr_21240"/>
<reference evidence="2" key="1">
    <citation type="submission" date="2020-08" db="EMBL/GenBank/DDBJ databases">
        <title>Whole genome shotgun sequence of Polymorphospora rubra NBRC 101157.</title>
        <authorList>
            <person name="Komaki H."/>
            <person name="Tamura T."/>
        </authorList>
    </citation>
    <scope>NUCLEOTIDE SEQUENCE</scope>
    <source>
        <strain evidence="2">NBRC 101157</strain>
    </source>
</reference>
<name>A0A810MZX4_9ACTN</name>
<gene>
    <name evidence="2" type="ORF">Prubr_21240</name>
</gene>
<keyword evidence="3" id="KW-1185">Reference proteome</keyword>
<evidence type="ECO:0000256" key="1">
    <source>
        <dbReference type="SAM" id="Phobius"/>
    </source>
</evidence>
<keyword evidence="1" id="KW-0812">Transmembrane</keyword>
<feature type="transmembrane region" description="Helical" evidence="1">
    <location>
        <begin position="12"/>
        <end position="31"/>
    </location>
</feature>
<proteinExistence type="predicted"/>
<protein>
    <recommendedName>
        <fullName evidence="4">Transmembrane protein</fullName>
    </recommendedName>
</protein>
<evidence type="ECO:0008006" key="4">
    <source>
        <dbReference type="Google" id="ProtNLM"/>
    </source>
</evidence>
<dbReference type="AlphaFoldDB" id="A0A810MZX4"/>
<accession>A0A810MZX4</accession>
<dbReference type="RefSeq" id="WP_212824356.1">
    <property type="nucleotide sequence ID" value="NZ_AP023359.1"/>
</dbReference>
<sequence length="157" mass="17737">MQPPVSKQRKPFISRYSALLSWAVWLGSAVWTVSIALERAPHKTVDEWRDLLFILVTAVLLPVLFVLTDHTRAVNGRSRLPFLFYGFTLLALINFSTEAVRWGQDAGITDLKGGEHFAAFLVFMMGSGLGIFMLWSHYRHLREDRKQGAANEAPASF</sequence>
<keyword evidence="1" id="KW-1133">Transmembrane helix</keyword>